<sequence length="273" mass="29261">MGRDEKPGNNDVPTPVLIDLGDHALCAQVRGKGPTVVLECGGSGQGVGTWGEELELALAERVTVVTYDRAGVGRSGGSQARTVTEMADDLRRLLRALHLELPAVFVGWSYGGLVTQLYAARHPTDVAGLVFVDPTASGTPPGSALVRALSFLLAPRLLRLRAMFGGTDARSLRELADTLAGMQNAMNEAAQARQESGLPPVPIRVITAGKRPRMPKAHLEHLNADHRALASQSPHGQVMVAERASHQIPFEQPEIIIQAVDEVLGCRRHHRKA</sequence>
<dbReference type="Pfam" id="PF12697">
    <property type="entry name" value="Abhydrolase_6"/>
    <property type="match status" value="1"/>
</dbReference>
<dbReference type="SUPFAM" id="SSF53474">
    <property type="entry name" value="alpha/beta-Hydrolases"/>
    <property type="match status" value="1"/>
</dbReference>
<comment type="caution">
    <text evidence="2">The sequence shown here is derived from an EMBL/GenBank/DDBJ whole genome shotgun (WGS) entry which is preliminary data.</text>
</comment>
<reference evidence="2 3" key="1">
    <citation type="submission" date="2022-11" db="EMBL/GenBank/DDBJ databases">
        <title>Nonomuraea corallina sp. nov., a new species of the genus Nonomuraea isolated from sea side sediment in Thai sea.</title>
        <authorList>
            <person name="Ngamcharungchit C."/>
            <person name="Matsumoto A."/>
            <person name="Suriyachadkun C."/>
            <person name="Panbangred W."/>
            <person name="Inahashi Y."/>
            <person name="Intra B."/>
        </authorList>
    </citation>
    <scope>NUCLEOTIDE SEQUENCE [LARGE SCALE GENOMIC DNA]</scope>
    <source>
        <strain evidence="2 3">DSM 43553</strain>
    </source>
</reference>
<proteinExistence type="predicted"/>
<feature type="domain" description="AB hydrolase-1" evidence="1">
    <location>
        <begin position="42"/>
        <end position="257"/>
    </location>
</feature>
<dbReference type="GO" id="GO:0016787">
    <property type="term" value="F:hydrolase activity"/>
    <property type="evidence" value="ECO:0007669"/>
    <property type="project" value="UniProtKB-KW"/>
</dbReference>
<accession>A0ABT4T0D0</accession>
<evidence type="ECO:0000259" key="1">
    <source>
        <dbReference type="Pfam" id="PF12697"/>
    </source>
</evidence>
<name>A0ABT4T0D0_9ACTN</name>
<evidence type="ECO:0000313" key="2">
    <source>
        <dbReference type="EMBL" id="MDA0642575.1"/>
    </source>
</evidence>
<dbReference type="Proteomes" id="UP001212498">
    <property type="component" value="Unassembled WGS sequence"/>
</dbReference>
<dbReference type="RefSeq" id="WP_148035276.1">
    <property type="nucleotide sequence ID" value="NZ_BAABFD010000017.1"/>
</dbReference>
<keyword evidence="2" id="KW-0378">Hydrolase</keyword>
<dbReference type="InterPro" id="IPR000073">
    <property type="entry name" value="AB_hydrolase_1"/>
</dbReference>
<dbReference type="PANTHER" id="PTHR43798:SF27">
    <property type="entry name" value="HYDROLASE ALPHA_BETA HYDROLASE FOLD FAMILY"/>
    <property type="match status" value="1"/>
</dbReference>
<dbReference type="EMBL" id="JAPNUD010000045">
    <property type="protein sequence ID" value="MDA0642575.1"/>
    <property type="molecule type" value="Genomic_DNA"/>
</dbReference>
<dbReference type="PANTHER" id="PTHR43798">
    <property type="entry name" value="MONOACYLGLYCEROL LIPASE"/>
    <property type="match status" value="1"/>
</dbReference>
<keyword evidence="3" id="KW-1185">Reference proteome</keyword>
<gene>
    <name evidence="2" type="ORF">OUY24_18255</name>
</gene>
<dbReference type="InterPro" id="IPR029058">
    <property type="entry name" value="AB_hydrolase_fold"/>
</dbReference>
<evidence type="ECO:0000313" key="3">
    <source>
        <dbReference type="Proteomes" id="UP001212498"/>
    </source>
</evidence>
<organism evidence="2 3">
    <name type="scientific">Nonomuraea ferruginea</name>
    <dbReference type="NCBI Taxonomy" id="46174"/>
    <lineage>
        <taxon>Bacteria</taxon>
        <taxon>Bacillati</taxon>
        <taxon>Actinomycetota</taxon>
        <taxon>Actinomycetes</taxon>
        <taxon>Streptosporangiales</taxon>
        <taxon>Streptosporangiaceae</taxon>
        <taxon>Nonomuraea</taxon>
    </lineage>
</organism>
<protein>
    <submittedName>
        <fullName evidence="2">Alpha/beta hydrolase</fullName>
    </submittedName>
</protein>
<dbReference type="Gene3D" id="3.40.50.1820">
    <property type="entry name" value="alpha/beta hydrolase"/>
    <property type="match status" value="1"/>
</dbReference>
<dbReference type="InterPro" id="IPR050266">
    <property type="entry name" value="AB_hydrolase_sf"/>
</dbReference>